<reference evidence="3 4" key="1">
    <citation type="journal article" date="2016" name="Genome Biol. Evol.">
        <title>Divergent and convergent evolution of fungal pathogenicity.</title>
        <authorList>
            <person name="Shang Y."/>
            <person name="Xiao G."/>
            <person name="Zheng P."/>
            <person name="Cen K."/>
            <person name="Zhan S."/>
            <person name="Wang C."/>
        </authorList>
    </citation>
    <scope>NUCLEOTIDE SEQUENCE [LARGE SCALE GENOMIC DNA]</scope>
    <source>
        <strain evidence="3 4">RCEF 2490</strain>
    </source>
</reference>
<feature type="region of interest" description="Disordered" evidence="2">
    <location>
        <begin position="373"/>
        <end position="421"/>
    </location>
</feature>
<proteinExistence type="predicted"/>
<feature type="region of interest" description="Disordered" evidence="2">
    <location>
        <begin position="261"/>
        <end position="318"/>
    </location>
</feature>
<dbReference type="EMBL" id="AZGY01000001">
    <property type="protein sequence ID" value="OAA32673.1"/>
    <property type="molecule type" value="Genomic_DNA"/>
</dbReference>
<feature type="compositionally biased region" description="Polar residues" evidence="2">
    <location>
        <begin position="110"/>
        <end position="122"/>
    </location>
</feature>
<feature type="coiled-coil region" evidence="1">
    <location>
        <begin position="567"/>
        <end position="594"/>
    </location>
</feature>
<organism evidence="3 4">
    <name type="scientific">Moelleriella libera RCEF 2490</name>
    <dbReference type="NCBI Taxonomy" id="1081109"/>
    <lineage>
        <taxon>Eukaryota</taxon>
        <taxon>Fungi</taxon>
        <taxon>Dikarya</taxon>
        <taxon>Ascomycota</taxon>
        <taxon>Pezizomycotina</taxon>
        <taxon>Sordariomycetes</taxon>
        <taxon>Hypocreomycetidae</taxon>
        <taxon>Hypocreales</taxon>
        <taxon>Clavicipitaceae</taxon>
        <taxon>Moelleriella</taxon>
    </lineage>
</organism>
<feature type="region of interest" description="Disordered" evidence="2">
    <location>
        <begin position="447"/>
        <end position="471"/>
    </location>
</feature>
<feature type="region of interest" description="Disordered" evidence="2">
    <location>
        <begin position="488"/>
        <end position="515"/>
    </location>
</feature>
<keyword evidence="4" id="KW-1185">Reference proteome</keyword>
<sequence length="713" mass="77129">MPWKPASGGNGHKPRSATKSIRGQISGPIPIPDPLDEEFPMRDQPMTITAVADAIHVSAIEAVPDQDGQINFNEDAQTRLAVSSGSARSLVAAADTVFVASAPAQSPIMPTSFSPAPTQQRLSVPASDSADTEMYSDRGDKESRPQRKKSTFRSAFSRIFGRKKKTQDKAEDSSPGRKTASASIHMAKSNRQHRSDPTGSRANFADTEQPPRSASMPAGEHKHPLRSHSIGPEDMMLVHSARNSVNVDARLSETFSSEFESAAQPASPWGAGPVKLAGLSPRPASSHDRGARPGSAGGGATEIGRAVSSDSRGLRRRSRSLSVLPRLDLPSSGQLTARRRSAEIKYWRESYAAPFMSPISATEDESMMRLPGEHAEKRIPPHANRPSTPDDPRMIDQPDVTPNPPSVANTARTPESTKTFSIDGRVGSLENRMSRLEGIVLQLGNSLPGLRAQPKGPNRPSPPRQAQLHPRDRHAINSIMLQPSDMGYAADHRNSMSRPSTQRSDESKMTFGDVGKTTPRATVLLAADNEGKSVNATTQSRVTDVSTRRPSSASVTVEHYTNLLALLDTERSAREALEAQVRSLSRQMLLLSKSLAAERDHTPSLNRSASEVSVFDDDDDDEDDDEGHRRRTATQLAYTGLGPDDSGIAAEPRSDDEFTESFVTPAETGNGMSELYPNEDEAALRSEARQLSLSHLTMGQQLAAMQQISTRAM</sequence>
<evidence type="ECO:0000256" key="2">
    <source>
        <dbReference type="SAM" id="MobiDB-lite"/>
    </source>
</evidence>
<keyword evidence="1" id="KW-0175">Coiled coil</keyword>
<protein>
    <submittedName>
        <fullName evidence="3">Uncharacterized protein</fullName>
    </submittedName>
</protein>
<feature type="region of interest" description="Disordered" evidence="2">
    <location>
        <begin position="1"/>
        <end position="40"/>
    </location>
</feature>
<feature type="region of interest" description="Disordered" evidence="2">
    <location>
        <begin position="110"/>
        <end position="230"/>
    </location>
</feature>
<evidence type="ECO:0000313" key="3">
    <source>
        <dbReference type="EMBL" id="OAA32673.1"/>
    </source>
</evidence>
<dbReference type="Proteomes" id="UP000078544">
    <property type="component" value="Unassembled WGS sequence"/>
</dbReference>
<feature type="compositionally biased region" description="Polar residues" evidence="2">
    <location>
        <begin position="406"/>
        <end position="420"/>
    </location>
</feature>
<name>A0A166UL82_9HYPO</name>
<dbReference type="AlphaFoldDB" id="A0A166UL82"/>
<dbReference type="OrthoDB" id="5428925at2759"/>
<evidence type="ECO:0000256" key="1">
    <source>
        <dbReference type="SAM" id="Coils"/>
    </source>
</evidence>
<comment type="caution">
    <text evidence="3">The sequence shown here is derived from an EMBL/GenBank/DDBJ whole genome shotgun (WGS) entry which is preliminary data.</text>
</comment>
<accession>A0A166UL82</accession>
<feature type="compositionally biased region" description="Acidic residues" evidence="2">
    <location>
        <begin position="614"/>
        <end position="625"/>
    </location>
</feature>
<dbReference type="STRING" id="1081109.A0A166UL82"/>
<feature type="region of interest" description="Disordered" evidence="2">
    <location>
        <begin position="598"/>
        <end position="657"/>
    </location>
</feature>
<evidence type="ECO:0000313" key="4">
    <source>
        <dbReference type="Proteomes" id="UP000078544"/>
    </source>
</evidence>
<feature type="compositionally biased region" description="Basic and acidic residues" evidence="2">
    <location>
        <begin position="135"/>
        <end position="145"/>
    </location>
</feature>
<gene>
    <name evidence="3" type="ORF">AAL_00138</name>
</gene>